<dbReference type="AlphaFoldDB" id="A0A8H5AKM2"/>
<evidence type="ECO:0000256" key="3">
    <source>
        <dbReference type="ARBA" id="ARBA00022692"/>
    </source>
</evidence>
<dbReference type="GO" id="GO:0016020">
    <property type="term" value="C:membrane"/>
    <property type="evidence" value="ECO:0007669"/>
    <property type="project" value="UniProtKB-SubCell"/>
</dbReference>
<dbReference type="InterPro" id="IPR005829">
    <property type="entry name" value="Sugar_transporter_CS"/>
</dbReference>
<evidence type="ECO:0000256" key="6">
    <source>
        <dbReference type="SAM" id="MobiDB-lite"/>
    </source>
</evidence>
<gene>
    <name evidence="9" type="ORF">FOXYS1_2333</name>
</gene>
<dbReference type="Pfam" id="PF00083">
    <property type="entry name" value="Sugar_tr"/>
    <property type="match status" value="1"/>
</dbReference>
<dbReference type="PANTHER" id="PTHR48022:SF68">
    <property type="entry name" value="MAJOR FACILITATOR SUPERFAMILY (MFS) PROFILE DOMAIN-CONTAINING PROTEIN-RELATED"/>
    <property type="match status" value="1"/>
</dbReference>
<evidence type="ECO:0000256" key="5">
    <source>
        <dbReference type="ARBA" id="ARBA00023136"/>
    </source>
</evidence>
<accession>A0A8H5AKM2</accession>
<dbReference type="Gene3D" id="1.20.1250.20">
    <property type="entry name" value="MFS general substrate transporter like domains"/>
    <property type="match status" value="1"/>
</dbReference>
<comment type="caution">
    <text evidence="9">The sequence shown here is derived from an EMBL/GenBank/DDBJ whole genome shotgun (WGS) entry which is preliminary data.</text>
</comment>
<comment type="similarity">
    <text evidence="2">Belongs to the major facilitator superfamily. Sugar transporter (TC 2.A.1.1) family.</text>
</comment>
<evidence type="ECO:0000313" key="10">
    <source>
        <dbReference type="Proteomes" id="UP000558688"/>
    </source>
</evidence>
<dbReference type="PROSITE" id="PS00217">
    <property type="entry name" value="SUGAR_TRANSPORT_2"/>
    <property type="match status" value="1"/>
</dbReference>
<feature type="transmembrane region" description="Helical" evidence="7">
    <location>
        <begin position="231"/>
        <end position="248"/>
    </location>
</feature>
<feature type="domain" description="Major facilitator superfamily (MFS) profile" evidence="8">
    <location>
        <begin position="61"/>
        <end position="319"/>
    </location>
</feature>
<dbReference type="InterPro" id="IPR036259">
    <property type="entry name" value="MFS_trans_sf"/>
</dbReference>
<protein>
    <recommendedName>
        <fullName evidence="8">Major facilitator superfamily (MFS) profile domain-containing protein</fullName>
    </recommendedName>
</protein>
<reference evidence="9" key="1">
    <citation type="submission" date="2020-02" db="EMBL/GenBank/DDBJ databases">
        <title>Identification and distribution of gene clusters putatively required for synthesis of sphingolipid metabolism inhibitors in phylogenetically diverse species of the filamentous fungus Fusarium.</title>
        <authorList>
            <person name="Kim H.-S."/>
            <person name="Busman M."/>
            <person name="Brown D.W."/>
            <person name="Divon H."/>
            <person name="Uhlig S."/>
            <person name="Proctor R.H."/>
        </authorList>
    </citation>
    <scope>NUCLEOTIDE SEQUENCE [LARGE SCALE GENOMIC DNA]</scope>
    <source>
        <strain evidence="9">NRRL 39464</strain>
    </source>
</reference>
<feature type="region of interest" description="Disordered" evidence="6">
    <location>
        <begin position="1"/>
        <end position="34"/>
    </location>
</feature>
<evidence type="ECO:0000313" key="9">
    <source>
        <dbReference type="EMBL" id="KAF5266815.1"/>
    </source>
</evidence>
<feature type="transmembrane region" description="Helical" evidence="7">
    <location>
        <begin position="196"/>
        <end position="219"/>
    </location>
</feature>
<name>A0A8H5AKM2_FUSOX</name>
<dbReference type="GO" id="GO:0005351">
    <property type="term" value="F:carbohydrate:proton symporter activity"/>
    <property type="evidence" value="ECO:0007669"/>
    <property type="project" value="TreeGrafter"/>
</dbReference>
<evidence type="ECO:0000256" key="1">
    <source>
        <dbReference type="ARBA" id="ARBA00004141"/>
    </source>
</evidence>
<evidence type="ECO:0000256" key="4">
    <source>
        <dbReference type="ARBA" id="ARBA00022989"/>
    </source>
</evidence>
<feature type="transmembrane region" description="Helical" evidence="7">
    <location>
        <begin position="103"/>
        <end position="126"/>
    </location>
</feature>
<organism evidence="9 10">
    <name type="scientific">Fusarium oxysporum</name>
    <name type="common">Fusarium vascular wilt</name>
    <dbReference type="NCBI Taxonomy" id="5507"/>
    <lineage>
        <taxon>Eukaryota</taxon>
        <taxon>Fungi</taxon>
        <taxon>Dikarya</taxon>
        <taxon>Ascomycota</taxon>
        <taxon>Pezizomycotina</taxon>
        <taxon>Sordariomycetes</taxon>
        <taxon>Hypocreomycetidae</taxon>
        <taxon>Hypocreales</taxon>
        <taxon>Nectriaceae</taxon>
        <taxon>Fusarium</taxon>
        <taxon>Fusarium oxysporum species complex</taxon>
    </lineage>
</organism>
<sequence>MATEETKPTADAIEHRETEMEGASSPEDARAEAHARGQGLTGYESLSLWQTVIKFKWCSIVCFLAAISAATEGYQIGLIGNIVANPGFAAQFGTQKDADGNNALAASVMSIWGVLGSVGQIVGQVSLPFASGRYGRKFAMFTYWFILAISVAIECVAKDWKVWCVAKIFGGIGVGCMQATIPAYITEVTPTHSRGALLMCLALWWITGQFFAPVSLQVMSTYAPRDFRTPILGQWGQIGLMFIIYLIIPESPAWCASRGLEGRAKKAPRFLYRGVDDFDYDYQYKLLVLNIEHEKAVAAEQKNEKWWAKSSTHVTDPPW</sequence>
<dbReference type="EMBL" id="JAAFOW010000335">
    <property type="protein sequence ID" value="KAF5266815.1"/>
    <property type="molecule type" value="Genomic_DNA"/>
</dbReference>
<feature type="transmembrane region" description="Helical" evidence="7">
    <location>
        <begin position="164"/>
        <end position="184"/>
    </location>
</feature>
<dbReference type="InterPro" id="IPR020846">
    <property type="entry name" value="MFS_dom"/>
</dbReference>
<comment type="subcellular location">
    <subcellularLocation>
        <location evidence="1">Membrane</location>
        <topology evidence="1">Multi-pass membrane protein</topology>
    </subcellularLocation>
</comment>
<keyword evidence="4 7" id="KW-1133">Transmembrane helix</keyword>
<proteinExistence type="inferred from homology"/>
<keyword evidence="3 7" id="KW-0812">Transmembrane</keyword>
<dbReference type="InterPro" id="IPR005828">
    <property type="entry name" value="MFS_sugar_transport-like"/>
</dbReference>
<feature type="transmembrane region" description="Helical" evidence="7">
    <location>
        <begin position="138"/>
        <end position="157"/>
    </location>
</feature>
<evidence type="ECO:0000259" key="8">
    <source>
        <dbReference type="PROSITE" id="PS50850"/>
    </source>
</evidence>
<dbReference type="Proteomes" id="UP000558688">
    <property type="component" value="Unassembled WGS sequence"/>
</dbReference>
<keyword evidence="5 7" id="KW-0472">Membrane</keyword>
<evidence type="ECO:0000256" key="7">
    <source>
        <dbReference type="SAM" id="Phobius"/>
    </source>
</evidence>
<feature type="compositionally biased region" description="Basic and acidic residues" evidence="6">
    <location>
        <begin position="1"/>
        <end position="19"/>
    </location>
</feature>
<dbReference type="SUPFAM" id="SSF103473">
    <property type="entry name" value="MFS general substrate transporter"/>
    <property type="match status" value="1"/>
</dbReference>
<evidence type="ECO:0000256" key="2">
    <source>
        <dbReference type="ARBA" id="ARBA00010992"/>
    </source>
</evidence>
<dbReference type="PROSITE" id="PS50850">
    <property type="entry name" value="MFS"/>
    <property type="match status" value="1"/>
</dbReference>
<dbReference type="PANTHER" id="PTHR48022">
    <property type="entry name" value="PLASTIDIC GLUCOSE TRANSPORTER 4"/>
    <property type="match status" value="1"/>
</dbReference>
<dbReference type="InterPro" id="IPR050360">
    <property type="entry name" value="MFS_Sugar_Transporters"/>
</dbReference>